<dbReference type="Pfam" id="PF08636">
    <property type="entry name" value="Pkr1"/>
    <property type="match status" value="1"/>
</dbReference>
<name>A0A1L0DFF8_9ASCO</name>
<dbReference type="PANTHER" id="PTHR28251:SF1">
    <property type="entry name" value="V-TYPE ATPASE ASSEMBLY FACTOR PKR1"/>
    <property type="match status" value="1"/>
</dbReference>
<sequence>MAFIVELWESIFTPGTTPALLKATHASFILLLLSLLSLIYYTRSIHFVNLFVIAGFLYGSVIWFVNELKHTKLQNNEELLEEQKKEETKEEEKKEEDKVEVVTEKPAGISTGTQHKSPIKKRKA</sequence>
<dbReference type="GO" id="GO:0070072">
    <property type="term" value="P:vacuolar proton-transporting V-type ATPase complex assembly"/>
    <property type="evidence" value="ECO:0007669"/>
    <property type="project" value="InterPro"/>
</dbReference>
<dbReference type="OrthoDB" id="9626941at2759"/>
<dbReference type="PANTHER" id="PTHR28251">
    <property type="entry name" value="V-TYPE ATPASE ASSEMBLY FACTOR PKR1"/>
    <property type="match status" value="1"/>
</dbReference>
<dbReference type="AlphaFoldDB" id="A0A1L0DFF8"/>
<accession>A0A1L0DFF8</accession>
<evidence type="ECO:0000313" key="3">
    <source>
        <dbReference type="EMBL" id="SGZ54632.1"/>
    </source>
</evidence>
<keyword evidence="2" id="KW-1133">Transmembrane helix</keyword>
<dbReference type="Proteomes" id="UP000182334">
    <property type="component" value="Chromosome IV"/>
</dbReference>
<dbReference type="STRING" id="45354.A0A1L0DFF8"/>
<feature type="transmembrane region" description="Helical" evidence="2">
    <location>
        <begin position="47"/>
        <end position="65"/>
    </location>
</feature>
<feature type="region of interest" description="Disordered" evidence="1">
    <location>
        <begin position="80"/>
        <end position="124"/>
    </location>
</feature>
<dbReference type="GO" id="GO:0005789">
    <property type="term" value="C:endoplasmic reticulum membrane"/>
    <property type="evidence" value="ECO:0007669"/>
    <property type="project" value="TreeGrafter"/>
</dbReference>
<reference evidence="3 4" key="1">
    <citation type="submission" date="2016-10" db="EMBL/GenBank/DDBJ databases">
        <authorList>
            <person name="de Groot N.N."/>
        </authorList>
    </citation>
    <scope>NUCLEOTIDE SEQUENCE [LARGE SCALE GENOMIC DNA]</scope>
    <source>
        <strain evidence="3 4">CBS 141442</strain>
    </source>
</reference>
<protein>
    <submittedName>
        <fullName evidence="3">CIC11C00000000890</fullName>
    </submittedName>
</protein>
<dbReference type="EMBL" id="LT635759">
    <property type="protein sequence ID" value="SGZ54632.1"/>
    <property type="molecule type" value="Genomic_DNA"/>
</dbReference>
<feature type="compositionally biased region" description="Basic and acidic residues" evidence="1">
    <location>
        <begin position="81"/>
        <end position="103"/>
    </location>
</feature>
<proteinExistence type="predicted"/>
<evidence type="ECO:0000313" key="4">
    <source>
        <dbReference type="Proteomes" id="UP000182334"/>
    </source>
</evidence>
<keyword evidence="2" id="KW-0812">Transmembrane</keyword>
<keyword evidence="2" id="KW-0472">Membrane</keyword>
<organism evidence="3 4">
    <name type="scientific">Sungouiella intermedia</name>
    <dbReference type="NCBI Taxonomy" id="45354"/>
    <lineage>
        <taxon>Eukaryota</taxon>
        <taxon>Fungi</taxon>
        <taxon>Dikarya</taxon>
        <taxon>Ascomycota</taxon>
        <taxon>Saccharomycotina</taxon>
        <taxon>Pichiomycetes</taxon>
        <taxon>Metschnikowiaceae</taxon>
        <taxon>Sungouiella</taxon>
    </lineage>
</organism>
<gene>
    <name evidence="3" type="ORF">SAMEA4029010_CIC11G00000000890</name>
</gene>
<keyword evidence="4" id="KW-1185">Reference proteome</keyword>
<feature type="transmembrane region" description="Helical" evidence="2">
    <location>
        <begin position="20"/>
        <end position="40"/>
    </location>
</feature>
<evidence type="ECO:0000256" key="1">
    <source>
        <dbReference type="SAM" id="MobiDB-lite"/>
    </source>
</evidence>
<dbReference type="InterPro" id="IPR013945">
    <property type="entry name" value="Pkr1"/>
</dbReference>
<evidence type="ECO:0000256" key="2">
    <source>
        <dbReference type="SAM" id="Phobius"/>
    </source>
</evidence>